<keyword evidence="10" id="KW-0408">Iron</keyword>
<feature type="domain" description="Glutamine amidotransferase type-2" evidence="16">
    <location>
        <begin position="30"/>
        <end position="175"/>
    </location>
</feature>
<evidence type="ECO:0000256" key="15">
    <source>
        <dbReference type="SAM" id="MobiDB-lite"/>
    </source>
</evidence>
<gene>
    <name evidence="17" type="ORF">Prubr_03210</name>
</gene>
<dbReference type="Pfam" id="PF00310">
    <property type="entry name" value="GATase_2"/>
    <property type="match status" value="1"/>
</dbReference>
<dbReference type="Gene3D" id="3.60.20.10">
    <property type="entry name" value="Glutamine Phosphoribosylpyrophosphate, subunit 1, domain 1"/>
    <property type="match status" value="1"/>
</dbReference>
<evidence type="ECO:0000313" key="17">
    <source>
        <dbReference type="EMBL" id="BCJ63300.1"/>
    </source>
</evidence>
<keyword evidence="9" id="KW-0560">Oxidoreductase</keyword>
<feature type="region of interest" description="Disordered" evidence="15">
    <location>
        <begin position="1"/>
        <end position="22"/>
    </location>
</feature>
<dbReference type="SUPFAM" id="SSF56235">
    <property type="entry name" value="N-terminal nucleophile aminohydrolases (Ntn hydrolases)"/>
    <property type="match status" value="1"/>
</dbReference>
<dbReference type="GO" id="GO:0019676">
    <property type="term" value="P:ammonia assimilation cycle"/>
    <property type="evidence" value="ECO:0007669"/>
    <property type="project" value="TreeGrafter"/>
</dbReference>
<proteinExistence type="inferred from homology"/>
<protein>
    <recommendedName>
        <fullName evidence="16">Glutamine amidotransferase type-2 domain-containing protein</fullName>
    </recommendedName>
</protein>
<name>A0A810MS60_9ACTN</name>
<evidence type="ECO:0000256" key="10">
    <source>
        <dbReference type="ARBA" id="ARBA00023004"/>
    </source>
</evidence>
<dbReference type="Proteomes" id="UP000680866">
    <property type="component" value="Chromosome"/>
</dbReference>
<feature type="compositionally biased region" description="Polar residues" evidence="15">
    <location>
        <begin position="132"/>
        <end position="142"/>
    </location>
</feature>
<dbReference type="GO" id="GO:0046872">
    <property type="term" value="F:metal ion binding"/>
    <property type="evidence" value="ECO:0007669"/>
    <property type="project" value="UniProtKB-KW"/>
</dbReference>
<dbReference type="GO" id="GO:0015930">
    <property type="term" value="F:glutamate synthase activity"/>
    <property type="evidence" value="ECO:0007669"/>
    <property type="project" value="TreeGrafter"/>
</dbReference>
<dbReference type="KEGG" id="pry:Prubr_03210"/>
<evidence type="ECO:0000256" key="7">
    <source>
        <dbReference type="ARBA" id="ARBA00022723"/>
    </source>
</evidence>
<dbReference type="PROSITE" id="PS51278">
    <property type="entry name" value="GATASE_TYPE_2"/>
    <property type="match status" value="1"/>
</dbReference>
<dbReference type="EMBL" id="AP023359">
    <property type="protein sequence ID" value="BCJ63300.1"/>
    <property type="molecule type" value="Genomic_DNA"/>
</dbReference>
<keyword evidence="11" id="KW-0411">Iron-sulfur</keyword>
<organism evidence="17 18">
    <name type="scientific">Polymorphospora rubra</name>
    <dbReference type="NCBI Taxonomy" id="338584"/>
    <lineage>
        <taxon>Bacteria</taxon>
        <taxon>Bacillati</taxon>
        <taxon>Actinomycetota</taxon>
        <taxon>Actinomycetes</taxon>
        <taxon>Micromonosporales</taxon>
        <taxon>Micromonosporaceae</taxon>
        <taxon>Polymorphospora</taxon>
    </lineage>
</organism>
<keyword evidence="8" id="KW-0315">Glutamine amidotransferase</keyword>
<accession>A0A810MS60</accession>
<keyword evidence="13" id="KW-0003">3Fe-4S</keyword>
<reference evidence="17" key="1">
    <citation type="submission" date="2020-08" db="EMBL/GenBank/DDBJ databases">
        <title>Whole genome shotgun sequence of Polymorphospora rubra NBRC 101157.</title>
        <authorList>
            <person name="Komaki H."/>
            <person name="Tamura T."/>
        </authorList>
    </citation>
    <scope>NUCLEOTIDE SEQUENCE</scope>
    <source>
        <strain evidence="17">NBRC 101157</strain>
    </source>
</reference>
<dbReference type="InterPro" id="IPR050711">
    <property type="entry name" value="ET-N_metabolism_enzyme"/>
</dbReference>
<comment type="cofactor">
    <cofactor evidence="2">
        <name>[3Fe-4S] cluster</name>
        <dbReference type="ChEBI" id="CHEBI:21137"/>
    </cofactor>
</comment>
<evidence type="ECO:0000256" key="3">
    <source>
        <dbReference type="ARBA" id="ARBA00009716"/>
    </source>
</evidence>
<evidence type="ECO:0000259" key="16">
    <source>
        <dbReference type="PROSITE" id="PS51278"/>
    </source>
</evidence>
<evidence type="ECO:0000313" key="18">
    <source>
        <dbReference type="Proteomes" id="UP000680866"/>
    </source>
</evidence>
<dbReference type="AlphaFoldDB" id="A0A810MS60"/>
<keyword evidence="5" id="KW-0285">Flavoprotein</keyword>
<comment type="pathway">
    <text evidence="14">Amino-acid biosynthesis.</text>
</comment>
<comment type="similarity">
    <text evidence="3">Belongs to the glutamate synthase family.</text>
</comment>
<feature type="region of interest" description="Disordered" evidence="15">
    <location>
        <begin position="130"/>
        <end position="175"/>
    </location>
</feature>
<dbReference type="GO" id="GO:0051538">
    <property type="term" value="F:3 iron, 4 sulfur cluster binding"/>
    <property type="evidence" value="ECO:0007669"/>
    <property type="project" value="UniProtKB-KW"/>
</dbReference>
<evidence type="ECO:0000256" key="5">
    <source>
        <dbReference type="ARBA" id="ARBA00022630"/>
    </source>
</evidence>
<dbReference type="InterPro" id="IPR029055">
    <property type="entry name" value="Ntn_hydrolases_N"/>
</dbReference>
<comment type="cofactor">
    <cofactor evidence="1">
        <name>FMN</name>
        <dbReference type="ChEBI" id="CHEBI:58210"/>
    </cofactor>
</comment>
<sequence>MASSHPQSRPIRPGGPAQGLYDPTFEHDACGVAFVADLNGRRSHAVVAKGLSALCRLDHRGARGAEHNTGDGAGIMLQVPDEFLRDVVDFPLPPAGQYATGLAFLPDDDEAAARAATILNKYALVEGRRSSAGGTYRSTRTTWVRPPSPPGPGSGRCSWPPNGSPTRRPARPVRH</sequence>
<keyword evidence="12" id="KW-0314">Glutamate biosynthesis</keyword>
<evidence type="ECO:0000256" key="14">
    <source>
        <dbReference type="ARBA" id="ARBA00029440"/>
    </source>
</evidence>
<keyword evidence="4" id="KW-0028">Amino-acid biosynthesis</keyword>
<dbReference type="PANTHER" id="PTHR11938">
    <property type="entry name" value="FAD NADPH DEHYDROGENASE/OXIDOREDUCTASE"/>
    <property type="match status" value="1"/>
</dbReference>
<evidence type="ECO:0000256" key="11">
    <source>
        <dbReference type="ARBA" id="ARBA00023014"/>
    </source>
</evidence>
<keyword evidence="6" id="KW-0288">FMN</keyword>
<evidence type="ECO:0000256" key="6">
    <source>
        <dbReference type="ARBA" id="ARBA00022643"/>
    </source>
</evidence>
<dbReference type="InterPro" id="IPR017932">
    <property type="entry name" value="GATase_2_dom"/>
</dbReference>
<dbReference type="GO" id="GO:0006537">
    <property type="term" value="P:glutamate biosynthetic process"/>
    <property type="evidence" value="ECO:0007669"/>
    <property type="project" value="UniProtKB-KW"/>
</dbReference>
<evidence type="ECO:0000256" key="13">
    <source>
        <dbReference type="ARBA" id="ARBA00023291"/>
    </source>
</evidence>
<evidence type="ECO:0000256" key="1">
    <source>
        <dbReference type="ARBA" id="ARBA00001917"/>
    </source>
</evidence>
<evidence type="ECO:0000256" key="9">
    <source>
        <dbReference type="ARBA" id="ARBA00023002"/>
    </source>
</evidence>
<evidence type="ECO:0000256" key="4">
    <source>
        <dbReference type="ARBA" id="ARBA00022605"/>
    </source>
</evidence>
<evidence type="ECO:0000256" key="8">
    <source>
        <dbReference type="ARBA" id="ARBA00022962"/>
    </source>
</evidence>
<dbReference type="PANTHER" id="PTHR11938:SF133">
    <property type="entry name" value="GLUTAMATE SYNTHASE (NADH)"/>
    <property type="match status" value="1"/>
</dbReference>
<keyword evidence="7" id="KW-0479">Metal-binding</keyword>
<keyword evidence="18" id="KW-1185">Reference proteome</keyword>
<evidence type="ECO:0000256" key="12">
    <source>
        <dbReference type="ARBA" id="ARBA00023164"/>
    </source>
</evidence>
<evidence type="ECO:0000256" key="2">
    <source>
        <dbReference type="ARBA" id="ARBA00001927"/>
    </source>
</evidence>